<evidence type="ECO:0000313" key="2">
    <source>
        <dbReference type="Proteomes" id="UP001143856"/>
    </source>
</evidence>
<name>A0ACC1N8A5_9PEZI</name>
<gene>
    <name evidence="1" type="ORF">NUW58_g8438</name>
</gene>
<dbReference type="EMBL" id="JAPDGR010002575">
    <property type="protein sequence ID" value="KAJ2975154.1"/>
    <property type="molecule type" value="Genomic_DNA"/>
</dbReference>
<sequence>MKVVISSMILAALLGLANAKVQFTNSNFDDIEAGQTFEITWSEAEGPVTVTLKNGSDDDLKTVQTLTTSCGP</sequence>
<keyword evidence="2" id="KW-1185">Reference proteome</keyword>
<evidence type="ECO:0000313" key="1">
    <source>
        <dbReference type="EMBL" id="KAJ2975154.1"/>
    </source>
</evidence>
<organism evidence="1 2">
    <name type="scientific">Xylaria curta</name>
    <dbReference type="NCBI Taxonomy" id="42375"/>
    <lineage>
        <taxon>Eukaryota</taxon>
        <taxon>Fungi</taxon>
        <taxon>Dikarya</taxon>
        <taxon>Ascomycota</taxon>
        <taxon>Pezizomycotina</taxon>
        <taxon>Sordariomycetes</taxon>
        <taxon>Xylariomycetidae</taxon>
        <taxon>Xylariales</taxon>
        <taxon>Xylariaceae</taxon>
        <taxon>Xylaria</taxon>
    </lineage>
</organism>
<comment type="caution">
    <text evidence="1">The sequence shown here is derived from an EMBL/GenBank/DDBJ whole genome shotgun (WGS) entry which is preliminary data.</text>
</comment>
<protein>
    <submittedName>
        <fullName evidence="1">Uncharacterized protein</fullName>
    </submittedName>
</protein>
<dbReference type="Proteomes" id="UP001143856">
    <property type="component" value="Unassembled WGS sequence"/>
</dbReference>
<reference evidence="1" key="1">
    <citation type="submission" date="2022-10" db="EMBL/GenBank/DDBJ databases">
        <title>Genome Sequence of Xylaria curta.</title>
        <authorList>
            <person name="Buettner E."/>
        </authorList>
    </citation>
    <scope>NUCLEOTIDE SEQUENCE</scope>
    <source>
        <strain evidence="1">Babe10</strain>
    </source>
</reference>
<proteinExistence type="predicted"/>
<accession>A0ACC1N8A5</accession>